<dbReference type="PANTHER" id="PTHR46844">
    <property type="entry name" value="SLR5058 PROTEIN"/>
    <property type="match status" value="1"/>
</dbReference>
<dbReference type="InterPro" id="IPR007111">
    <property type="entry name" value="NACHT_NTPase"/>
</dbReference>
<dbReference type="EMBL" id="CP029159">
    <property type="protein sequence ID" value="QKM69311.1"/>
    <property type="molecule type" value="Genomic_DNA"/>
</dbReference>
<dbReference type="Gene3D" id="3.40.50.300">
    <property type="entry name" value="P-loop containing nucleotide triphosphate hydrolases"/>
    <property type="match status" value="1"/>
</dbReference>
<name>I2N028_STRT9</name>
<dbReference type="InterPro" id="IPR027417">
    <property type="entry name" value="P-loop_NTPase"/>
</dbReference>
<organism evidence="1 2">
    <name type="scientific">Streptomyces tsukubensis (strain DSM 42081 / NBRC 108919 / NRRL 18488 / 9993)</name>
    <dbReference type="NCBI Taxonomy" id="1114943"/>
    <lineage>
        <taxon>Bacteria</taxon>
        <taxon>Bacillati</taxon>
        <taxon>Actinomycetota</taxon>
        <taxon>Actinomycetes</taxon>
        <taxon>Kitasatosporales</taxon>
        <taxon>Streptomycetaceae</taxon>
        <taxon>Streptomyces</taxon>
    </lineage>
</organism>
<sequence>MDASAVTVRIASSAIAPLVKKLFVPGTAGAGLTDRPVRIAKLVSFRGEEQATLGESHLRVLATELVARAVQERGPHEAMPVFVRHQLIQALVVALHSLGDLDMEDVQAVALGPEALAARLTRPRAMAAETEAYFDPLLETACLHILNFFSTRSTFVPRTLVEQTRAIDRLIAATDLLLDRIPSRLAEDTRFEQRYAEHVRHKYGELTIYGLDLNHAREWPLDAAYVSLEATTAGPDDIPVPLPAERALSGRDRVLLRGPAGSGKTTLVQWLAVATARQNFDELGGRLSHLVGRVPFVLPLRRVMRDGEPPTPDTFLHAVRSTVAGAQPAGWADRVLRAGRALLLVDGMDEIPRYEREATRRWMRELMAEFPGNLWLVTTRPSSVGEGWLTGEQFTELNLSAMQRTEVERFVRRWHTAARAEEGLGDALIDAIHTNDDLGRLAVNPLMCGLLCALHRERRGFLPQGRKELYEAALRMLLERRDVERGVVTENELRFSTDTSIALLQKLAHWMIRNNRLEMSHEDALAQLERTLGFMGHVQEAPERVLRHLIERSGLLREPAAGRLDFVHRTFQDYLAAKALVEEGDFPLLLDNALNDQWEDVVRMAVALGRPAERKRVIKGLLGYVGGERGLGSRTVRSLLLAASCLDQAVEIDPDVSQRVKGLVSELLPPPSAPFARMLAEAGGPLVPRMLPGPEGLTHEQALNVVTTATHIGTDAALSVLVRYRGHPSRRVRRQLVWSWDRFDTERYAREIIAHLDPDGLYFTAHNLDHLLALRELGGRSRVQIAGPYLPHDLTENLDPGLLTHLWLREGYLHSERRWLDAFPGLRTLVIPEGDYLLPSALPSHLTVMYGRSTDYTWSAPRPAGA</sequence>
<dbReference type="PANTHER" id="PTHR46844:SF1">
    <property type="entry name" value="SLR5058 PROTEIN"/>
    <property type="match status" value="1"/>
</dbReference>
<evidence type="ECO:0000313" key="2">
    <source>
        <dbReference type="Proteomes" id="UP000005940"/>
    </source>
</evidence>
<dbReference type="Proteomes" id="UP000005940">
    <property type="component" value="Chromosome"/>
</dbReference>
<keyword evidence="2" id="KW-1185">Reference proteome</keyword>
<dbReference type="Pfam" id="PF05729">
    <property type="entry name" value="NACHT"/>
    <property type="match status" value="1"/>
</dbReference>
<dbReference type="SUPFAM" id="SSF52540">
    <property type="entry name" value="P-loop containing nucleoside triphosphate hydrolases"/>
    <property type="match status" value="1"/>
</dbReference>
<accession>I2N028</accession>
<dbReference type="InterPro" id="IPR054547">
    <property type="entry name" value="NNH1"/>
</dbReference>
<proteinExistence type="predicted"/>
<dbReference type="Pfam" id="PF22733">
    <property type="entry name" value="NNH1"/>
    <property type="match status" value="1"/>
</dbReference>
<reference evidence="1 2" key="1">
    <citation type="journal article" date="2012" name="J. Bacteriol.">
        <title>Draft genome of Streptomyces tsukubaensis NRRL 18488, the producer of the clinically important immunosuppressant tacrolimus (FK506).</title>
        <authorList>
            <person name="Barreiro C."/>
            <person name="Prieto C."/>
            <person name="Sola-Landa A."/>
            <person name="Solera E."/>
            <person name="Martinez-Castro M."/>
            <person name="Perez-Redondo R."/>
            <person name="Garcia-Estrada C."/>
            <person name="Aparicio J.F."/>
            <person name="Fernandez-Martinez L.T."/>
            <person name="Santos-Aberturas J."/>
            <person name="Salehi-Najafabadi Z."/>
            <person name="Rodriguez-Garcia A."/>
            <person name="Tauch A."/>
            <person name="Martin J.F."/>
        </authorList>
    </citation>
    <scope>NUCLEOTIDE SEQUENCE [LARGE SCALE GENOMIC DNA]</scope>
    <source>
        <strain evidence="2">DSM 42081 / NBRC 108919 / NRRL 18488 / 9993</strain>
    </source>
</reference>
<evidence type="ECO:0000313" key="1">
    <source>
        <dbReference type="EMBL" id="QKM69311.1"/>
    </source>
</evidence>
<dbReference type="AlphaFoldDB" id="I2N028"/>
<gene>
    <name evidence="1" type="ORF">STSU_021205</name>
</gene>
<protein>
    <submittedName>
        <fullName evidence="1">NACHT domain-containing protein</fullName>
    </submittedName>
</protein>
<dbReference type="PROSITE" id="PS50837">
    <property type="entry name" value="NACHT"/>
    <property type="match status" value="1"/>
</dbReference>
<dbReference type="RefSeq" id="WP_006706010.1">
    <property type="nucleotide sequence ID" value="NZ_CP029159.1"/>
</dbReference>